<evidence type="ECO:0000313" key="2">
    <source>
        <dbReference type="EMBL" id="STY28257.1"/>
    </source>
</evidence>
<gene>
    <name evidence="2" type="ORF">NCTC11532_00427</name>
</gene>
<keyword evidence="1" id="KW-0732">Signal</keyword>
<feature type="chain" id="PRO_5017052783" evidence="1">
    <location>
        <begin position="24"/>
        <end position="338"/>
    </location>
</feature>
<protein>
    <submittedName>
        <fullName evidence="2">Uncharacterized protein</fullName>
    </submittedName>
</protein>
<accession>A0A378LNK1</accession>
<organism evidence="2 3">
    <name type="scientific">Legionella wadsworthii</name>
    <dbReference type="NCBI Taxonomy" id="28088"/>
    <lineage>
        <taxon>Bacteria</taxon>
        <taxon>Pseudomonadati</taxon>
        <taxon>Pseudomonadota</taxon>
        <taxon>Gammaproteobacteria</taxon>
        <taxon>Legionellales</taxon>
        <taxon>Legionellaceae</taxon>
        <taxon>Legionella</taxon>
    </lineage>
</organism>
<dbReference type="AlphaFoldDB" id="A0A378LNK1"/>
<sequence>MALKRTFFLIVFFSIFAIQQIQAEETDQFTLPPTEMLDVGPLASNRLYDVLQKVVSRTNAEIRMLLPKAQHSRYAAKQLAARKDDVYLANLVYEHSGPGFPRWFRRLPKTSQSIFYKELPWKTVYWLVFSQSPLFLIGLAPTVNMYGYHFGTDKLNHFFMMGHTYYRINKYLLAHGKSAEQAHSLLVLYGKFLELTYLGVLANGVYSNGDLAANYAGWKFYTNLAHPVKIGTRTLLPILVLNGNTWKFSKHVTPDNLLKPFISNHLNEAYNPCRYTFMRGQIRRQIRKRCDDWKTRMGLTPEIVQAKLEEARLWHGESYGHWLPPHEAVTLNACFGGQ</sequence>
<dbReference type="EMBL" id="UGPB01000001">
    <property type="protein sequence ID" value="STY28257.1"/>
    <property type="molecule type" value="Genomic_DNA"/>
</dbReference>
<feature type="signal peptide" evidence="1">
    <location>
        <begin position="1"/>
        <end position="23"/>
    </location>
</feature>
<dbReference type="OrthoDB" id="5848566at2"/>
<reference evidence="2 3" key="1">
    <citation type="submission" date="2018-06" db="EMBL/GenBank/DDBJ databases">
        <authorList>
            <consortium name="Pathogen Informatics"/>
            <person name="Doyle S."/>
        </authorList>
    </citation>
    <scope>NUCLEOTIDE SEQUENCE [LARGE SCALE GENOMIC DNA]</scope>
    <source>
        <strain evidence="2 3">NCTC11532</strain>
    </source>
</reference>
<dbReference type="RefSeq" id="WP_031562866.1">
    <property type="nucleotide sequence ID" value="NZ_CAAAIS010000002.1"/>
</dbReference>
<evidence type="ECO:0000313" key="3">
    <source>
        <dbReference type="Proteomes" id="UP000255297"/>
    </source>
</evidence>
<name>A0A378LNK1_9GAMM</name>
<keyword evidence="3" id="KW-1185">Reference proteome</keyword>
<proteinExistence type="predicted"/>
<dbReference type="Proteomes" id="UP000255297">
    <property type="component" value="Unassembled WGS sequence"/>
</dbReference>
<evidence type="ECO:0000256" key="1">
    <source>
        <dbReference type="SAM" id="SignalP"/>
    </source>
</evidence>